<accession>A0A7X3G947</accession>
<feature type="transmembrane region" description="Helical" evidence="1">
    <location>
        <begin position="161"/>
        <end position="183"/>
    </location>
</feature>
<dbReference type="EMBL" id="WSRS01000070">
    <property type="protein sequence ID" value="MVX59431.1"/>
    <property type="molecule type" value="Genomic_DNA"/>
</dbReference>
<proteinExistence type="predicted"/>
<keyword evidence="1" id="KW-0472">Membrane</keyword>
<evidence type="ECO:0000256" key="1">
    <source>
        <dbReference type="SAM" id="Phobius"/>
    </source>
</evidence>
<feature type="transmembrane region" description="Helical" evidence="1">
    <location>
        <begin position="18"/>
        <end position="36"/>
    </location>
</feature>
<organism evidence="2 3">
    <name type="scientific">Streptococcus danieliae</name>
    <dbReference type="NCBI Taxonomy" id="747656"/>
    <lineage>
        <taxon>Bacteria</taxon>
        <taxon>Bacillati</taxon>
        <taxon>Bacillota</taxon>
        <taxon>Bacilli</taxon>
        <taxon>Lactobacillales</taxon>
        <taxon>Streptococcaceae</taxon>
        <taxon>Streptococcus</taxon>
    </lineage>
</organism>
<evidence type="ECO:0000313" key="3">
    <source>
        <dbReference type="Proteomes" id="UP000461595"/>
    </source>
</evidence>
<feature type="transmembrane region" description="Helical" evidence="1">
    <location>
        <begin position="203"/>
        <end position="223"/>
    </location>
</feature>
<protein>
    <recommendedName>
        <fullName evidence="4">ABC transporter permease</fullName>
    </recommendedName>
</protein>
<dbReference type="RefSeq" id="WP_160333206.1">
    <property type="nucleotide sequence ID" value="NZ_WSRS01000070.1"/>
</dbReference>
<evidence type="ECO:0000313" key="2">
    <source>
        <dbReference type="EMBL" id="MVX59431.1"/>
    </source>
</evidence>
<evidence type="ECO:0008006" key="4">
    <source>
        <dbReference type="Google" id="ProtNLM"/>
    </source>
</evidence>
<comment type="caution">
    <text evidence="2">The sequence shown here is derived from an EMBL/GenBank/DDBJ whole genome shotgun (WGS) entry which is preliminary data.</text>
</comment>
<dbReference type="Proteomes" id="UP000461595">
    <property type="component" value="Unassembled WGS sequence"/>
</dbReference>
<reference evidence="2 3" key="1">
    <citation type="submission" date="2019-12" db="EMBL/GenBank/DDBJ databases">
        <title>Microbes associate with the intestines of laboratory mice.</title>
        <authorList>
            <person name="Navarre W."/>
            <person name="Wong E."/>
        </authorList>
    </citation>
    <scope>NUCLEOTIDE SEQUENCE [LARGE SCALE GENOMIC DNA]</scope>
    <source>
        <strain evidence="2 3">NM51_B2-22</strain>
    </source>
</reference>
<feature type="transmembrane region" description="Helical" evidence="1">
    <location>
        <begin position="128"/>
        <end position="154"/>
    </location>
</feature>
<feature type="transmembrane region" description="Helical" evidence="1">
    <location>
        <begin position="90"/>
        <end position="116"/>
    </location>
</feature>
<sequence>MLNYLKADLYRIRREKRFLLPLAILAALCFLTTAFLKGEPEADSSISFVQMMGQLFPLFFLAAGNFFLGDDLQQRTINYPIIQLGNRLKLLVYKVLAILITNSLLLVLAYLFFALFRTSLGGALGIGALLVIMGQQLAIYGCISLFFISLYLLFPKPGQAGLTFVILSIFWDSLFRLVVNQVLHLELPSWMTLFLASQVDHLLSPDFFLMLTVYTFILLYLLYRLFQRQEFK</sequence>
<feature type="transmembrane region" description="Helical" evidence="1">
    <location>
        <begin position="48"/>
        <end position="69"/>
    </location>
</feature>
<gene>
    <name evidence="2" type="ORF">E5983_07265</name>
</gene>
<dbReference type="AlphaFoldDB" id="A0A7X3G947"/>
<keyword evidence="1" id="KW-0812">Transmembrane</keyword>
<dbReference type="OrthoDB" id="2218354at2"/>
<name>A0A7X3G947_9STRE</name>
<keyword evidence="1" id="KW-1133">Transmembrane helix</keyword>